<feature type="chain" id="PRO_5031316372" evidence="2">
    <location>
        <begin position="21"/>
        <end position="430"/>
    </location>
</feature>
<proteinExistence type="predicted"/>
<evidence type="ECO:0000259" key="3">
    <source>
        <dbReference type="Pfam" id="PF05036"/>
    </source>
</evidence>
<feature type="signal peptide" evidence="2">
    <location>
        <begin position="1"/>
        <end position="20"/>
    </location>
</feature>
<feature type="domain" description="SPOR" evidence="3">
    <location>
        <begin position="356"/>
        <end position="420"/>
    </location>
</feature>
<evidence type="ECO:0000313" key="4">
    <source>
        <dbReference type="EMBL" id="NLR94611.1"/>
    </source>
</evidence>
<dbReference type="AlphaFoldDB" id="A0A7X8SQS2"/>
<dbReference type="Pfam" id="PF05036">
    <property type="entry name" value="SPOR"/>
    <property type="match status" value="1"/>
</dbReference>
<keyword evidence="5" id="KW-1185">Reference proteome</keyword>
<dbReference type="EMBL" id="JABAIL010000013">
    <property type="protein sequence ID" value="NLR94611.1"/>
    <property type="molecule type" value="Genomic_DNA"/>
</dbReference>
<dbReference type="GO" id="GO:0042834">
    <property type="term" value="F:peptidoglycan binding"/>
    <property type="evidence" value="ECO:0007669"/>
    <property type="project" value="InterPro"/>
</dbReference>
<dbReference type="SUPFAM" id="SSF110997">
    <property type="entry name" value="Sporulation related repeat"/>
    <property type="match status" value="1"/>
</dbReference>
<protein>
    <submittedName>
        <fullName evidence="4">Type IX secretion system membrane protein PorP/SprF</fullName>
    </submittedName>
</protein>
<feature type="coiled-coil region" evidence="1">
    <location>
        <begin position="287"/>
        <end position="335"/>
    </location>
</feature>
<evidence type="ECO:0000256" key="2">
    <source>
        <dbReference type="SAM" id="SignalP"/>
    </source>
</evidence>
<reference evidence="4 5" key="1">
    <citation type="submission" date="2020-04" db="EMBL/GenBank/DDBJ databases">
        <title>Flammeovirga sp. SR4, a novel species isolated from seawater.</title>
        <authorList>
            <person name="Wang X."/>
        </authorList>
    </citation>
    <scope>NUCLEOTIDE SEQUENCE [LARGE SCALE GENOMIC DNA]</scope>
    <source>
        <strain evidence="4 5">SR4</strain>
    </source>
</reference>
<dbReference type="Gene3D" id="3.30.70.1070">
    <property type="entry name" value="Sporulation related repeat"/>
    <property type="match status" value="1"/>
</dbReference>
<gene>
    <name evidence="4" type="ORF">HGP29_25630</name>
</gene>
<name>A0A7X8SQS2_9BACT</name>
<dbReference type="Proteomes" id="UP000585050">
    <property type="component" value="Unassembled WGS sequence"/>
</dbReference>
<evidence type="ECO:0000256" key="1">
    <source>
        <dbReference type="SAM" id="Coils"/>
    </source>
</evidence>
<dbReference type="RefSeq" id="WP_168885321.1">
    <property type="nucleotide sequence ID" value="NZ_JABAIL010000013.1"/>
</dbReference>
<dbReference type="InterPro" id="IPR007730">
    <property type="entry name" value="SPOR-like_dom"/>
</dbReference>
<sequence length="430" mass="49650">MKKLLLLLSFFTLLFSSTFGQHRSFLFNNTEEEYIYTPSNDIDNELAYLGHQTDGSQSSSIQSIIAGVRMKAKENIMFGVQFLQSSETLLDNNTLAINFTQRFNLNKLSDLSFNIGTGLFNTNYTAGDLVYLNPDDPVLSDNMDLYSFHINTSASYVFRNRFTINIGLPYLLKRGNFNTDEFVFNMGYKIMTKEIDYTIQGNVDRWSKELIYGASVRGKWNDILGITLGGDNFRVYGGTEINVKNLGIEYVYAQNHSKQLNSHPTHQFVLSYRLKTKKKDNSVKLSMKKQEQKQTLILRKLQEQNEQLQHATDIISEQEQVIMDLTQRIDEISNHEDVYETRFSISAQEDVSTEDGIYFLIIAAANTEKELDSIKAALKPMGINGKIIFNNETNYYYLFIDQFKEREDAVKKMKELREIGLDKTWIHVYN</sequence>
<accession>A0A7X8SQS2</accession>
<dbReference type="InterPro" id="IPR036680">
    <property type="entry name" value="SPOR-like_sf"/>
</dbReference>
<comment type="caution">
    <text evidence="4">The sequence shown here is derived from an EMBL/GenBank/DDBJ whole genome shotgun (WGS) entry which is preliminary data.</text>
</comment>
<keyword evidence="2" id="KW-0732">Signal</keyword>
<organism evidence="4 5">
    <name type="scientific">Flammeovirga agarivorans</name>
    <dbReference type="NCBI Taxonomy" id="2726742"/>
    <lineage>
        <taxon>Bacteria</taxon>
        <taxon>Pseudomonadati</taxon>
        <taxon>Bacteroidota</taxon>
        <taxon>Cytophagia</taxon>
        <taxon>Cytophagales</taxon>
        <taxon>Flammeovirgaceae</taxon>
        <taxon>Flammeovirga</taxon>
    </lineage>
</organism>
<evidence type="ECO:0000313" key="5">
    <source>
        <dbReference type="Proteomes" id="UP000585050"/>
    </source>
</evidence>
<keyword evidence="1" id="KW-0175">Coiled coil</keyword>